<dbReference type="InterPro" id="IPR013658">
    <property type="entry name" value="SGL"/>
</dbReference>
<evidence type="ECO:0000256" key="1">
    <source>
        <dbReference type="ARBA" id="ARBA00008853"/>
    </source>
</evidence>
<comment type="caution">
    <text evidence="3">The sequence shown here is derived from an EMBL/GenBank/DDBJ whole genome shotgun (WGS) entry which is preliminary data.</text>
</comment>
<reference evidence="3 4" key="1">
    <citation type="submission" date="2024-05" db="EMBL/GenBank/DDBJ databases">
        <authorList>
            <person name="Park S."/>
        </authorList>
    </citation>
    <scope>NUCLEOTIDE SEQUENCE [LARGE SCALE GENOMIC DNA]</scope>
    <source>
        <strain evidence="3 4">DGU5</strain>
    </source>
</reference>
<keyword evidence="4" id="KW-1185">Reference proteome</keyword>
<sequence length="285" mass="31465">MGDWQLIDRNERDLLGEGLCWSARENAVYWTDILAPAINRLDLASKKVQRWAVSEPVGWLVEREKGGFVAGLQSGFSRVTFDPFAIEHVADPEPDLPNNRMNDGKADASGFIWCGTMDFDCEGETGSLYRLAPDFSWSRIDSGYGVTNGPAFSPCGNWLYHTDTVRKIIYRFARTPEGARDREVFIRFGEGDGAPDGMTVDNEGFLWVAHWGASRISRFDADGKLQRSIGLPAKQITNITFAGTELDRMFVTSAAQDLPDSRYDGALFEVDCGGVKGLPTGLFGG</sequence>
<protein>
    <submittedName>
        <fullName evidence="3">SMP-30/gluconolactonase/LRE family protein</fullName>
        <ecNumber evidence="3">3.1.1.99</ecNumber>
    </submittedName>
</protein>
<evidence type="ECO:0000313" key="4">
    <source>
        <dbReference type="Proteomes" id="UP001484535"/>
    </source>
</evidence>
<organism evidence="3 4">
    <name type="scientific">Aurantiacibacter flavus</name>
    <dbReference type="NCBI Taxonomy" id="3145232"/>
    <lineage>
        <taxon>Bacteria</taxon>
        <taxon>Pseudomonadati</taxon>
        <taxon>Pseudomonadota</taxon>
        <taxon>Alphaproteobacteria</taxon>
        <taxon>Sphingomonadales</taxon>
        <taxon>Erythrobacteraceae</taxon>
        <taxon>Aurantiacibacter</taxon>
    </lineage>
</organism>
<dbReference type="EMBL" id="JBDLBR010000001">
    <property type="protein sequence ID" value="MEN7535577.1"/>
    <property type="molecule type" value="Genomic_DNA"/>
</dbReference>
<dbReference type="PRINTS" id="PR01790">
    <property type="entry name" value="SMP30FAMILY"/>
</dbReference>
<dbReference type="InterPro" id="IPR011042">
    <property type="entry name" value="6-blade_b-propeller_TolB-like"/>
</dbReference>
<gene>
    <name evidence="3" type="ORF">ABDJ38_00115</name>
</gene>
<dbReference type="PANTHER" id="PTHR10907:SF47">
    <property type="entry name" value="REGUCALCIN"/>
    <property type="match status" value="1"/>
</dbReference>
<evidence type="ECO:0000313" key="3">
    <source>
        <dbReference type="EMBL" id="MEN7535577.1"/>
    </source>
</evidence>
<dbReference type="Proteomes" id="UP001484535">
    <property type="component" value="Unassembled WGS sequence"/>
</dbReference>
<dbReference type="PANTHER" id="PTHR10907">
    <property type="entry name" value="REGUCALCIN"/>
    <property type="match status" value="1"/>
</dbReference>
<dbReference type="Gene3D" id="2.120.10.30">
    <property type="entry name" value="TolB, C-terminal domain"/>
    <property type="match status" value="1"/>
</dbReference>
<comment type="similarity">
    <text evidence="1">Belongs to the SMP-30/CGR1 family.</text>
</comment>
<evidence type="ECO:0000259" key="2">
    <source>
        <dbReference type="Pfam" id="PF08450"/>
    </source>
</evidence>
<proteinExistence type="inferred from homology"/>
<dbReference type="Pfam" id="PF08450">
    <property type="entry name" value="SGL"/>
    <property type="match status" value="1"/>
</dbReference>
<keyword evidence="3" id="KW-0378">Hydrolase</keyword>
<name>A0ABV0CSC6_9SPHN</name>
<dbReference type="EC" id="3.1.1.99" evidence="3"/>
<feature type="domain" description="SMP-30/Gluconolactonase/LRE-like region" evidence="2">
    <location>
        <begin position="15"/>
        <end position="254"/>
    </location>
</feature>
<accession>A0ABV0CSC6</accession>
<dbReference type="GO" id="GO:0016787">
    <property type="term" value="F:hydrolase activity"/>
    <property type="evidence" value="ECO:0007669"/>
    <property type="project" value="UniProtKB-KW"/>
</dbReference>
<dbReference type="InterPro" id="IPR005511">
    <property type="entry name" value="SMP-30"/>
</dbReference>
<dbReference type="SUPFAM" id="SSF63829">
    <property type="entry name" value="Calcium-dependent phosphotriesterase"/>
    <property type="match status" value="1"/>
</dbReference>
<dbReference type="RefSeq" id="WP_346783040.1">
    <property type="nucleotide sequence ID" value="NZ_JBDLBR010000001.1"/>
</dbReference>